<dbReference type="InParanoid" id="A0A2V0NYW9"/>
<reference evidence="1 2" key="1">
    <citation type="journal article" date="2018" name="Sci. Rep.">
        <title>Raphidocelis subcapitata (=Pseudokirchneriella subcapitata) provides an insight into genome evolution and environmental adaptations in the Sphaeropleales.</title>
        <authorList>
            <person name="Suzuki S."/>
            <person name="Yamaguchi H."/>
            <person name="Nakajima N."/>
            <person name="Kawachi M."/>
        </authorList>
    </citation>
    <scope>NUCLEOTIDE SEQUENCE [LARGE SCALE GENOMIC DNA]</scope>
    <source>
        <strain evidence="1 2">NIES-35</strain>
    </source>
</reference>
<gene>
    <name evidence="1" type="ORF">Rsub_03074</name>
</gene>
<keyword evidence="2" id="KW-1185">Reference proteome</keyword>
<evidence type="ECO:0008006" key="3">
    <source>
        <dbReference type="Google" id="ProtNLM"/>
    </source>
</evidence>
<dbReference type="EMBL" id="BDRX01000019">
    <property type="protein sequence ID" value="GBF90773.1"/>
    <property type="molecule type" value="Genomic_DNA"/>
</dbReference>
<dbReference type="Proteomes" id="UP000247498">
    <property type="component" value="Unassembled WGS sequence"/>
</dbReference>
<name>A0A2V0NYW9_9CHLO</name>
<comment type="caution">
    <text evidence="1">The sequence shown here is derived from an EMBL/GenBank/DDBJ whole genome shotgun (WGS) entry which is preliminary data.</text>
</comment>
<proteinExistence type="predicted"/>
<evidence type="ECO:0000313" key="2">
    <source>
        <dbReference type="Proteomes" id="UP000247498"/>
    </source>
</evidence>
<dbReference type="AlphaFoldDB" id="A0A2V0NYW9"/>
<protein>
    <recommendedName>
        <fullName evidence="3">PH domain-containing protein</fullName>
    </recommendedName>
</protein>
<evidence type="ECO:0000313" key="1">
    <source>
        <dbReference type="EMBL" id="GBF90773.1"/>
    </source>
</evidence>
<dbReference type="OrthoDB" id="9970435at2759"/>
<dbReference type="Gene3D" id="3.30.530.20">
    <property type="match status" value="1"/>
</dbReference>
<organism evidence="1 2">
    <name type="scientific">Raphidocelis subcapitata</name>
    <dbReference type="NCBI Taxonomy" id="307507"/>
    <lineage>
        <taxon>Eukaryota</taxon>
        <taxon>Viridiplantae</taxon>
        <taxon>Chlorophyta</taxon>
        <taxon>core chlorophytes</taxon>
        <taxon>Chlorophyceae</taxon>
        <taxon>CS clade</taxon>
        <taxon>Sphaeropleales</taxon>
        <taxon>Selenastraceae</taxon>
        <taxon>Raphidocelis</taxon>
    </lineage>
</organism>
<dbReference type="InterPro" id="IPR023393">
    <property type="entry name" value="START-like_dom_sf"/>
</dbReference>
<accession>A0A2V0NYW9</accession>
<sequence>MAAQSECLAEADLFKKTAIGDYVIRRHCRLFPDRFATYRDPADSRDSRDYPLSADATLVPATPDEINRKTRRVRPEGVGHLTALAAAAGKGREVELWSFRLDSGHHQFHFGFEDAASARDFHDALTKQLGRLRAAADAADAAANGGGGAAAGGTSGGGGGGDLMTVESVPMIAAGGRQVRAFPVQVMSSLDSDASDDEDGEISALLNFAPGTTTPAAAAGGGGGRRWVPYRHTNGVAIYKHCGRGPGGVYGQDGDEYMVSAVVRGRPSEALRALMDPASATTVLGPAREVEIVESSPGKQVLRIQVQAPGAVGARLAPREARVARVLRREAPGIYVLLFSPADGVDAFEGQGVVEEVEGLDDGAHWARPVRCRVGGGFTISRLAGAAAGADSPECLVTLVLNTLQARGRIPQP</sequence>